<organism evidence="2 3">
    <name type="scientific">Paenibacillus albus</name>
    <dbReference type="NCBI Taxonomy" id="2495582"/>
    <lineage>
        <taxon>Bacteria</taxon>
        <taxon>Bacillati</taxon>
        <taxon>Bacillota</taxon>
        <taxon>Bacilli</taxon>
        <taxon>Bacillales</taxon>
        <taxon>Paenibacillaceae</taxon>
        <taxon>Paenibacillus</taxon>
    </lineage>
</organism>
<protein>
    <submittedName>
        <fullName evidence="2">ATPase</fullName>
    </submittedName>
</protein>
<dbReference type="KEGG" id="palb:EJC50_06345"/>
<accession>A0A3Q8X320</accession>
<dbReference type="OrthoDB" id="9772633at2"/>
<dbReference type="PANTHER" id="PTHR43190">
    <property type="entry name" value="N-ACETYL-D-GLUCOSAMINE KINASE"/>
    <property type="match status" value="1"/>
</dbReference>
<sequence>MAYYVGIDAGGSKTHALVTDEHGHVLGKGISGNGNHQIDAVETARHLAEATAEALQQAGIQHADVAHAYFGLAGADRETDFRILRPIVSAIGFPRFSIACDTIIGLRAGTDRPYGISVICGTGTNCAGRNKNGEQLQVGGFSYMYGDFGGGGALNEEVFRSVIRAWDGREQPTLLTDLLLSKLNYSSVEDMYNDYLDHDKSVPVDVAKLLFAAASEGDAVAIEILNRQGVELGKAAAAAARRLGMGGDTFDVVLTGSLVTRGDTGGWIRGALEQVVHEAAPGARIVTLTVDPVFGAIWAAMEEDGLTISADVYARMRALGSFENIQN</sequence>
<dbReference type="Pfam" id="PF01869">
    <property type="entry name" value="BcrAD_BadFG"/>
    <property type="match status" value="1"/>
</dbReference>
<dbReference type="EMBL" id="CP034437">
    <property type="protein sequence ID" value="AZN39322.1"/>
    <property type="molecule type" value="Genomic_DNA"/>
</dbReference>
<dbReference type="SUPFAM" id="SSF53067">
    <property type="entry name" value="Actin-like ATPase domain"/>
    <property type="match status" value="2"/>
</dbReference>
<proteinExistence type="predicted"/>
<dbReference type="CDD" id="cd24007">
    <property type="entry name" value="ASKHA_NBD_eukNAGK-like"/>
    <property type="match status" value="1"/>
</dbReference>
<dbReference type="Gene3D" id="3.30.420.40">
    <property type="match status" value="2"/>
</dbReference>
<dbReference type="InterPro" id="IPR002731">
    <property type="entry name" value="ATPase_BadF"/>
</dbReference>
<reference evidence="3" key="1">
    <citation type="submission" date="2018-12" db="EMBL/GenBank/DDBJ databases">
        <title>Genome sequence of Peanibacillus sp.</title>
        <authorList>
            <person name="Subramani G."/>
            <person name="Srinivasan S."/>
            <person name="Kim M.K."/>
        </authorList>
    </citation>
    <scope>NUCLEOTIDE SEQUENCE [LARGE SCALE GENOMIC DNA]</scope>
    <source>
        <strain evidence="3">18JY67-1</strain>
    </source>
</reference>
<gene>
    <name evidence="2" type="ORF">EJC50_06345</name>
</gene>
<name>A0A3Q8X320_9BACL</name>
<dbReference type="Proteomes" id="UP000272528">
    <property type="component" value="Chromosome"/>
</dbReference>
<evidence type="ECO:0000313" key="2">
    <source>
        <dbReference type="EMBL" id="AZN39322.1"/>
    </source>
</evidence>
<dbReference type="PANTHER" id="PTHR43190:SF3">
    <property type="entry name" value="N-ACETYL-D-GLUCOSAMINE KINASE"/>
    <property type="match status" value="1"/>
</dbReference>
<dbReference type="InterPro" id="IPR043129">
    <property type="entry name" value="ATPase_NBD"/>
</dbReference>
<feature type="domain" description="ATPase BadF/BadG/BcrA/BcrD type" evidence="1">
    <location>
        <begin position="5"/>
        <end position="297"/>
    </location>
</feature>
<keyword evidence="3" id="KW-1185">Reference proteome</keyword>
<dbReference type="AlphaFoldDB" id="A0A3Q8X320"/>
<evidence type="ECO:0000259" key="1">
    <source>
        <dbReference type="Pfam" id="PF01869"/>
    </source>
</evidence>
<dbReference type="InterPro" id="IPR052519">
    <property type="entry name" value="Euk-type_GlcNAc_Kinase"/>
</dbReference>
<evidence type="ECO:0000313" key="3">
    <source>
        <dbReference type="Proteomes" id="UP000272528"/>
    </source>
</evidence>